<keyword evidence="1" id="KW-0812">Transmembrane</keyword>
<organism evidence="4 5">
    <name type="scientific">Natronoglycomyces albus</name>
    <dbReference type="NCBI Taxonomy" id="2811108"/>
    <lineage>
        <taxon>Bacteria</taxon>
        <taxon>Bacillati</taxon>
        <taxon>Actinomycetota</taxon>
        <taxon>Actinomycetes</taxon>
        <taxon>Glycomycetales</taxon>
        <taxon>Glycomycetaceae</taxon>
        <taxon>Natronoglycomyces</taxon>
    </lineage>
</organism>
<feature type="transmembrane region" description="Helical" evidence="1">
    <location>
        <begin position="233"/>
        <end position="253"/>
    </location>
</feature>
<keyword evidence="5" id="KW-1185">Reference proteome</keyword>
<dbReference type="PANTHER" id="PTHR23028:SF53">
    <property type="entry name" value="ACYL_TRANSF_3 DOMAIN-CONTAINING PROTEIN"/>
    <property type="match status" value="1"/>
</dbReference>
<keyword evidence="4" id="KW-0808">Transferase</keyword>
<feature type="transmembrane region" description="Helical" evidence="1">
    <location>
        <begin position="282"/>
        <end position="300"/>
    </location>
</feature>
<evidence type="ECO:0000256" key="1">
    <source>
        <dbReference type="SAM" id="Phobius"/>
    </source>
</evidence>
<accession>A0A895XMR7</accession>
<feature type="transmembrane region" description="Helical" evidence="1">
    <location>
        <begin position="103"/>
        <end position="122"/>
    </location>
</feature>
<dbReference type="GO" id="GO:0016747">
    <property type="term" value="F:acyltransferase activity, transferring groups other than amino-acyl groups"/>
    <property type="evidence" value="ECO:0007669"/>
    <property type="project" value="InterPro"/>
</dbReference>
<feature type="transmembrane region" description="Helical" evidence="1">
    <location>
        <begin position="64"/>
        <end position="82"/>
    </location>
</feature>
<dbReference type="KEGG" id="nav:JQS30_15085"/>
<feature type="domain" description="Acyltransferase 3" evidence="2">
    <location>
        <begin position="39"/>
        <end position="367"/>
    </location>
</feature>
<keyword evidence="1" id="KW-1133">Transmembrane helix</keyword>
<dbReference type="GO" id="GO:0016020">
    <property type="term" value="C:membrane"/>
    <property type="evidence" value="ECO:0007669"/>
    <property type="project" value="TreeGrafter"/>
</dbReference>
<dbReference type="Pfam" id="PF01757">
    <property type="entry name" value="Acyl_transf_3"/>
    <property type="match status" value="1"/>
</dbReference>
<dbReference type="InterPro" id="IPR043968">
    <property type="entry name" value="SGNH"/>
</dbReference>
<dbReference type="Proteomes" id="UP000662939">
    <property type="component" value="Chromosome"/>
</dbReference>
<dbReference type="EMBL" id="CP070496">
    <property type="protein sequence ID" value="QSB05062.1"/>
    <property type="molecule type" value="Genomic_DNA"/>
</dbReference>
<name>A0A895XMR7_9ACTN</name>
<keyword evidence="4" id="KW-0012">Acyltransferase</keyword>
<dbReference type="RefSeq" id="WP_213171063.1">
    <property type="nucleotide sequence ID" value="NZ_CP070496.1"/>
</dbReference>
<feature type="transmembrane region" description="Helical" evidence="1">
    <location>
        <begin position="173"/>
        <end position="192"/>
    </location>
</feature>
<feature type="domain" description="SGNH" evidence="3">
    <location>
        <begin position="472"/>
        <end position="687"/>
    </location>
</feature>
<feature type="transmembrane region" description="Helical" evidence="1">
    <location>
        <begin position="199"/>
        <end position="221"/>
    </location>
</feature>
<evidence type="ECO:0000313" key="5">
    <source>
        <dbReference type="Proteomes" id="UP000662939"/>
    </source>
</evidence>
<feature type="transmembrane region" description="Helical" evidence="1">
    <location>
        <begin position="260"/>
        <end position="276"/>
    </location>
</feature>
<dbReference type="PANTHER" id="PTHR23028">
    <property type="entry name" value="ACETYLTRANSFERASE"/>
    <property type="match status" value="1"/>
</dbReference>
<gene>
    <name evidence="4" type="ORF">JQS30_15085</name>
</gene>
<evidence type="ECO:0000313" key="4">
    <source>
        <dbReference type="EMBL" id="QSB05062.1"/>
    </source>
</evidence>
<protein>
    <submittedName>
        <fullName evidence="4">Acyltransferase</fullName>
    </submittedName>
</protein>
<feature type="transmembrane region" description="Helical" evidence="1">
    <location>
        <begin position="312"/>
        <end position="333"/>
    </location>
</feature>
<reference evidence="4" key="1">
    <citation type="submission" date="2021-02" db="EMBL/GenBank/DDBJ databases">
        <title>Natronoglycomyces albus gen. nov., sp. nov, a haloalkaliphilic actinobacterium from a soda solonchak soil.</title>
        <authorList>
            <person name="Sorokin D.Y."/>
            <person name="Khijniak T.V."/>
            <person name="Zakharycheva A.P."/>
            <person name="Boueva O.V."/>
            <person name="Ariskina E.V."/>
            <person name="Hahnke R.L."/>
            <person name="Bunk B."/>
            <person name="Sproer C."/>
            <person name="Schumann P."/>
            <person name="Evtushenko L.I."/>
            <person name="Kublanov I.V."/>
        </authorList>
    </citation>
    <scope>NUCLEOTIDE SEQUENCE</scope>
    <source>
        <strain evidence="4">DSM 106290</strain>
    </source>
</reference>
<dbReference type="GO" id="GO:0009103">
    <property type="term" value="P:lipopolysaccharide biosynthetic process"/>
    <property type="evidence" value="ECO:0007669"/>
    <property type="project" value="TreeGrafter"/>
</dbReference>
<dbReference type="AlphaFoldDB" id="A0A895XMR7"/>
<evidence type="ECO:0000259" key="2">
    <source>
        <dbReference type="Pfam" id="PF01757"/>
    </source>
</evidence>
<sequence length="700" mass="76986">MRTPTRAPAPDWDATQQLPVVKRTATLPRGGSPHYYRPELDGLRAVAVLLVAAYHIWLGRISGGVDVFLLLTGFLITASLLRMAERDRKIHLGVYFGRLSSRLIPTAATVLLASLLITMFIVPMTRWKSSVGEILASALYFQNWKLAISSTDYLQQDQPASVVQHFWSLSIQGQFYVVWALLLIGVFALAARDMRRMRLLAGTAFGLIFAVSLAYSIYGTANNQVWTYFDTGARMWEFALGALFALFIGSISLPRQARLVLGWVGLLALVSCGMLVPDSTMFPGYIALWPTAAALLVIIAGTTHYQYGVDRFLTWAPIATLGTLGYGIFLWHWPLFIAFREISGEQTAGLFDGLGIIALSIILAYITKKAFDDGLRSLIPKRTVAQARWGLVIGISFIVPVLAVSLTWTQAIALDEQPMARITSADPEDIGTHPGALALRYPDSAAEIGQVPITPSPMAVRDDLPKMYEDDCHVGIDGDRARICEYGSDTPDVTLAVVGASRSAHWFPAIEARAEANNWRVLTITKSACLFTTGTSTYQGNTYHDCMAWRDDVVSILKDIQPDLVVTSSTRTESDQEYVPSGYIERWEELDELGLTVFGIRDTPIVDNDVVDCVARGDSCVYDTSHIPAEDPMIDNGRVPDNVIAADFTPYICPEQQCYAVIGNVLVYRDSRHISATYAATLAAMMEEQLLAALATLETD</sequence>
<keyword evidence="1" id="KW-0472">Membrane</keyword>
<evidence type="ECO:0000259" key="3">
    <source>
        <dbReference type="Pfam" id="PF19040"/>
    </source>
</evidence>
<feature type="transmembrane region" description="Helical" evidence="1">
    <location>
        <begin position="348"/>
        <end position="366"/>
    </location>
</feature>
<proteinExistence type="predicted"/>
<feature type="transmembrane region" description="Helical" evidence="1">
    <location>
        <begin position="387"/>
        <end position="408"/>
    </location>
</feature>
<dbReference type="InterPro" id="IPR050879">
    <property type="entry name" value="Acyltransferase_3"/>
</dbReference>
<dbReference type="Pfam" id="PF19040">
    <property type="entry name" value="SGNH"/>
    <property type="match status" value="1"/>
</dbReference>
<dbReference type="InterPro" id="IPR002656">
    <property type="entry name" value="Acyl_transf_3_dom"/>
</dbReference>